<organism evidence="1 2">
    <name type="scientific">Nocardia vulneris</name>
    <dbReference type="NCBI Taxonomy" id="1141657"/>
    <lineage>
        <taxon>Bacteria</taxon>
        <taxon>Bacillati</taxon>
        <taxon>Actinomycetota</taxon>
        <taxon>Actinomycetes</taxon>
        <taxon>Mycobacteriales</taxon>
        <taxon>Nocardiaceae</taxon>
        <taxon>Nocardia</taxon>
    </lineage>
</organism>
<evidence type="ECO:0000313" key="2">
    <source>
        <dbReference type="Proteomes" id="UP000031364"/>
    </source>
</evidence>
<comment type="caution">
    <text evidence="1">The sequence shown here is derived from an EMBL/GenBank/DDBJ whole genome shotgun (WGS) entry which is preliminary data.</text>
</comment>
<keyword evidence="2" id="KW-1185">Reference proteome</keyword>
<protein>
    <submittedName>
        <fullName evidence="1">Uncharacterized protein</fullName>
    </submittedName>
</protein>
<accession>A0ABR4ZIQ6</accession>
<gene>
    <name evidence="1" type="ORF">FG87_08600</name>
</gene>
<reference evidence="1 2" key="1">
    <citation type="journal article" date="2014" name="Int. J. Syst. Evol. Microbiol.">
        <title>Nocardia vulneris sp. nov., isolated from wounds of human patients in North America.</title>
        <authorList>
            <person name="Lasker B.A."/>
            <person name="Bell M."/>
            <person name="Klenk H.P."/>
            <person name="Sproer C."/>
            <person name="Schumann C."/>
            <person name="Schumann P."/>
            <person name="Brown J.M."/>
        </authorList>
    </citation>
    <scope>NUCLEOTIDE SEQUENCE [LARGE SCALE GENOMIC DNA]</scope>
    <source>
        <strain evidence="1 2">W9851</strain>
    </source>
</reference>
<name>A0ABR4ZIQ6_9NOCA</name>
<proteinExistence type="predicted"/>
<sequence length="191" mass="20651">MGTAIIKTRTLSQVPVPNVPVYVTLVQPCDPASRDIPLGETREVLNRQAVTDGSGSATFAVPLGCYRFGMGTPPPGTKPVPEGMHQLFLVRDADVVEGLLRFDDTGQPQCSPAAIAHDLDDIGGLTEYQAKVHYCDGAWGVIAWDAPGDSQRIVRRGNGGWVTYLVFPHDRCWSKAAADGVPESLRHYFSC</sequence>
<dbReference type="Proteomes" id="UP000031364">
    <property type="component" value="Unassembled WGS sequence"/>
</dbReference>
<dbReference type="EMBL" id="JNFP01000008">
    <property type="protein sequence ID" value="KIA65277.1"/>
    <property type="molecule type" value="Genomic_DNA"/>
</dbReference>
<evidence type="ECO:0000313" key="1">
    <source>
        <dbReference type="EMBL" id="KIA65277.1"/>
    </source>
</evidence>